<evidence type="ECO:0008006" key="4">
    <source>
        <dbReference type="Google" id="ProtNLM"/>
    </source>
</evidence>
<proteinExistence type="predicted"/>
<name>A0A6A5Z3J8_9PLEO</name>
<protein>
    <recommendedName>
        <fullName evidence="4">F-box domain-containing protein</fullName>
    </recommendedName>
</protein>
<dbReference type="AlphaFoldDB" id="A0A6A5Z3J8"/>
<organism evidence="2 3">
    <name type="scientific">Lophiotrema nucula</name>
    <dbReference type="NCBI Taxonomy" id="690887"/>
    <lineage>
        <taxon>Eukaryota</taxon>
        <taxon>Fungi</taxon>
        <taxon>Dikarya</taxon>
        <taxon>Ascomycota</taxon>
        <taxon>Pezizomycotina</taxon>
        <taxon>Dothideomycetes</taxon>
        <taxon>Pleosporomycetidae</taxon>
        <taxon>Pleosporales</taxon>
        <taxon>Lophiotremataceae</taxon>
        <taxon>Lophiotrema</taxon>
    </lineage>
</organism>
<keyword evidence="3" id="KW-1185">Reference proteome</keyword>
<feature type="compositionally biased region" description="Basic residues" evidence="1">
    <location>
        <begin position="21"/>
        <end position="33"/>
    </location>
</feature>
<evidence type="ECO:0000313" key="2">
    <source>
        <dbReference type="EMBL" id="KAF2113644.1"/>
    </source>
</evidence>
<feature type="region of interest" description="Disordered" evidence="1">
    <location>
        <begin position="6"/>
        <end position="33"/>
    </location>
</feature>
<dbReference type="InterPro" id="IPR032675">
    <property type="entry name" value="LRR_dom_sf"/>
</dbReference>
<dbReference type="SUPFAM" id="SSF52047">
    <property type="entry name" value="RNI-like"/>
    <property type="match status" value="1"/>
</dbReference>
<accession>A0A6A5Z3J8</accession>
<dbReference type="Proteomes" id="UP000799770">
    <property type="component" value="Unassembled WGS sequence"/>
</dbReference>
<evidence type="ECO:0000256" key="1">
    <source>
        <dbReference type="SAM" id="MobiDB-lite"/>
    </source>
</evidence>
<gene>
    <name evidence="2" type="ORF">BDV96DRAFT_115451</name>
</gene>
<reference evidence="2" key="1">
    <citation type="journal article" date="2020" name="Stud. Mycol.">
        <title>101 Dothideomycetes genomes: a test case for predicting lifestyles and emergence of pathogens.</title>
        <authorList>
            <person name="Haridas S."/>
            <person name="Albert R."/>
            <person name="Binder M."/>
            <person name="Bloem J."/>
            <person name="Labutti K."/>
            <person name="Salamov A."/>
            <person name="Andreopoulos B."/>
            <person name="Baker S."/>
            <person name="Barry K."/>
            <person name="Bills G."/>
            <person name="Bluhm B."/>
            <person name="Cannon C."/>
            <person name="Castanera R."/>
            <person name="Culley D."/>
            <person name="Daum C."/>
            <person name="Ezra D."/>
            <person name="Gonzalez J."/>
            <person name="Henrissat B."/>
            <person name="Kuo A."/>
            <person name="Liang C."/>
            <person name="Lipzen A."/>
            <person name="Lutzoni F."/>
            <person name="Magnuson J."/>
            <person name="Mondo S."/>
            <person name="Nolan M."/>
            <person name="Ohm R."/>
            <person name="Pangilinan J."/>
            <person name="Park H.-J."/>
            <person name="Ramirez L."/>
            <person name="Alfaro M."/>
            <person name="Sun H."/>
            <person name="Tritt A."/>
            <person name="Yoshinaga Y."/>
            <person name="Zwiers L.-H."/>
            <person name="Turgeon B."/>
            <person name="Goodwin S."/>
            <person name="Spatafora J."/>
            <person name="Crous P."/>
            <person name="Grigoriev I."/>
        </authorList>
    </citation>
    <scope>NUCLEOTIDE SEQUENCE</scope>
    <source>
        <strain evidence="2">CBS 627.86</strain>
    </source>
</reference>
<sequence length="278" mass="31437">MQCFQKKQHILAQKPSQTPQKRSRWARKRTTKRAHIRQRVQEKYRGDGGLHYWKTSEWDPTQLEHGTFLLRFRGHFHLEDSHFEQISQASPGFHDSLRVFQCGSQDSDPRSSTRPGAKLTDRGALPLARSCPNLMRVDLHDIRAVTDGAVLALLRCCLKLQWLSVCGSSHKNGAVTSQTLVNLTKDPTLVTDLIQLGLVYQDIDREHVKELSRARPQLIIVDGDRARGICTWRKGVALSQSVSLAAKLWQDTPGYGADIEELIRLGTSTITDHCPNKT</sequence>
<dbReference type="Gene3D" id="3.80.10.10">
    <property type="entry name" value="Ribonuclease Inhibitor"/>
    <property type="match status" value="1"/>
</dbReference>
<evidence type="ECO:0000313" key="3">
    <source>
        <dbReference type="Proteomes" id="UP000799770"/>
    </source>
</evidence>
<dbReference type="OrthoDB" id="3797797at2759"/>
<dbReference type="EMBL" id="ML977327">
    <property type="protein sequence ID" value="KAF2113644.1"/>
    <property type="molecule type" value="Genomic_DNA"/>
</dbReference>